<keyword evidence="4" id="KW-1185">Reference proteome</keyword>
<dbReference type="PROSITE" id="PS51186">
    <property type="entry name" value="GNAT"/>
    <property type="match status" value="1"/>
</dbReference>
<evidence type="ECO:0000256" key="1">
    <source>
        <dbReference type="ARBA" id="ARBA00022679"/>
    </source>
</evidence>
<proteinExistence type="predicted"/>
<dbReference type="Pfam" id="PF00583">
    <property type="entry name" value="Acetyltransf_1"/>
    <property type="match status" value="1"/>
</dbReference>
<evidence type="ECO:0000313" key="4">
    <source>
        <dbReference type="Proteomes" id="UP000078460"/>
    </source>
</evidence>
<evidence type="ECO:0000313" key="3">
    <source>
        <dbReference type="EMBL" id="KZB95573.1"/>
    </source>
</evidence>
<keyword evidence="2" id="KW-0012">Acyltransferase</keyword>
<gene>
    <name evidence="3" type="ORF">AVM11_04685</name>
</gene>
<organism evidence="3 4">
    <name type="scientific">Sphingomonas melonis TY</name>
    <dbReference type="NCBI Taxonomy" id="621456"/>
    <lineage>
        <taxon>Bacteria</taxon>
        <taxon>Pseudomonadati</taxon>
        <taxon>Pseudomonadota</taxon>
        <taxon>Alphaproteobacteria</taxon>
        <taxon>Sphingomonadales</taxon>
        <taxon>Sphingomonadaceae</taxon>
        <taxon>Sphingomonas</taxon>
    </lineage>
</organism>
<sequence>MTATLRTPTVADAEAIAALFAQSFTATFGHLYDPADLAAFLDGMTVPAWRRELADPAFTFLLAEEEGRAVGFAKLGPHGLPVTPTGPMIELRQLYLTADQQGSGLAGRMMDWVIATARDRGARELFLSVYVDNHRARRFYERYGFADVGRYTFMVGNHADEDHLMRLGL</sequence>
<evidence type="ECO:0000256" key="2">
    <source>
        <dbReference type="ARBA" id="ARBA00023315"/>
    </source>
</evidence>
<dbReference type="InterPro" id="IPR016181">
    <property type="entry name" value="Acyl_CoA_acyltransferase"/>
</dbReference>
<dbReference type="Proteomes" id="UP000078460">
    <property type="component" value="Unassembled WGS sequence"/>
</dbReference>
<dbReference type="KEGG" id="smy:BJP26_02140"/>
<dbReference type="CDD" id="cd04301">
    <property type="entry name" value="NAT_SF"/>
    <property type="match status" value="1"/>
</dbReference>
<dbReference type="RefSeq" id="WP_017980318.1">
    <property type="nucleotide sequence ID" value="NZ_CP017578.1"/>
</dbReference>
<dbReference type="GO" id="GO:0016747">
    <property type="term" value="F:acyltransferase activity, transferring groups other than amino-acyl groups"/>
    <property type="evidence" value="ECO:0007669"/>
    <property type="project" value="InterPro"/>
</dbReference>
<dbReference type="OrthoDB" id="143110at2"/>
<dbReference type="InterPro" id="IPR050832">
    <property type="entry name" value="Bact_Acetyltransf"/>
</dbReference>
<dbReference type="PANTHER" id="PTHR43877">
    <property type="entry name" value="AMINOALKYLPHOSPHONATE N-ACETYLTRANSFERASE-RELATED-RELATED"/>
    <property type="match status" value="1"/>
</dbReference>
<name>A0A175Y4F6_9SPHN</name>
<accession>A0A175Y4F6</accession>
<dbReference type="Gene3D" id="3.40.630.30">
    <property type="match status" value="1"/>
</dbReference>
<comment type="caution">
    <text evidence="3">The sequence shown here is derived from an EMBL/GenBank/DDBJ whole genome shotgun (WGS) entry which is preliminary data.</text>
</comment>
<dbReference type="EMBL" id="LQCK02000012">
    <property type="protein sequence ID" value="KZB95573.1"/>
    <property type="molecule type" value="Genomic_DNA"/>
</dbReference>
<reference evidence="3" key="1">
    <citation type="submission" date="2016-03" db="EMBL/GenBank/DDBJ databases">
        <title>Sphingomonas melonis TY, whole genome shotgun sequencing.</title>
        <authorList>
            <person name="Wang H."/>
            <person name="Zhu P."/>
        </authorList>
    </citation>
    <scope>NUCLEOTIDE SEQUENCE [LARGE SCALE GENOMIC DNA]</scope>
    <source>
        <strain evidence="3">TY</strain>
    </source>
</reference>
<dbReference type="AlphaFoldDB" id="A0A175Y4F6"/>
<keyword evidence="1" id="KW-0808">Transferase</keyword>
<dbReference type="SUPFAM" id="SSF55729">
    <property type="entry name" value="Acyl-CoA N-acyltransferases (Nat)"/>
    <property type="match status" value="1"/>
</dbReference>
<dbReference type="InterPro" id="IPR000182">
    <property type="entry name" value="GNAT_dom"/>
</dbReference>
<dbReference type="STRING" id="621456.BJP26_02140"/>
<dbReference type="GeneID" id="93797256"/>
<protein>
    <submittedName>
        <fullName evidence="3">GCN5 family acetyltransferase</fullName>
    </submittedName>
</protein>